<accession>A0A1B2IE17</accession>
<reference evidence="1 2" key="1">
    <citation type="submission" date="2016-06" db="EMBL/GenBank/DDBJ databases">
        <authorList>
            <person name="Kjaerup R.B."/>
            <person name="Dalgaard T.S."/>
            <person name="Juul-Madsen H.R."/>
        </authorList>
    </citation>
    <scope>NUCLEOTIDE SEQUENCE [LARGE SCALE GENOMIC DNA]</scope>
</reference>
<dbReference type="GeneID" id="29062003"/>
<sequence length="266" mass="29383">MSITSKENLLKLINEECQISPALTFNDVDISLPEVVSVDGRDSSVVLTSKIKDDEGSQVEVFYHRRPLPDYIKNNNTFGDEDIASAHDILTAINDRFGLNILPDDVEDTPRSGNAITLTAEPLSHEWRGDVVIQLKPAVQLNSVLTNTQLDGLQYPDHQDALTVGQAYIYSRDTDFSHIKKFLNTLAVGLDLDDTAMAEQVNKCVPELWVSVDTPAAYNFRDATVVFVGEPKDRVGANTAFTNVVSIALSDKCTNFQGVLNLHFNN</sequence>
<evidence type="ECO:0000313" key="2">
    <source>
        <dbReference type="Proteomes" id="UP000202923"/>
    </source>
</evidence>
<name>A0A1B2IE17_9CAUD</name>
<protein>
    <submittedName>
        <fullName evidence="1">Putative virion structural protein</fullName>
    </submittedName>
</protein>
<evidence type="ECO:0000313" key="1">
    <source>
        <dbReference type="EMBL" id="ANZ49511.1"/>
    </source>
</evidence>
<dbReference type="OrthoDB" id="10476at10239"/>
<dbReference type="KEGG" id="vg:29062003"/>
<dbReference type="InterPro" id="IPR057701">
    <property type="entry name" value="DUF7941"/>
</dbReference>
<dbReference type="EMBL" id="KX397369">
    <property type="protein sequence ID" value="ANZ49511.1"/>
    <property type="molecule type" value="Genomic_DNA"/>
</dbReference>
<organism evidence="1 2">
    <name type="scientific">Erwinia phage vB_EamM_Kwan</name>
    <dbReference type="NCBI Taxonomy" id="1883374"/>
    <lineage>
        <taxon>Viruses</taxon>
        <taxon>Duplodnaviria</taxon>
        <taxon>Heunggongvirae</taxon>
        <taxon>Uroviricota</taxon>
        <taxon>Caudoviricetes</taxon>
        <taxon>Chimalliviridae</taxon>
        <taxon>Wellingtonvirus</taxon>
        <taxon>Wellingtonvirus wellington</taxon>
    </lineage>
</organism>
<dbReference type="Pfam" id="PF25613">
    <property type="entry name" value="DUF7941"/>
    <property type="match status" value="1"/>
</dbReference>
<gene>
    <name evidence="1" type="ORF">KWAN_159</name>
</gene>
<dbReference type="Proteomes" id="UP000202923">
    <property type="component" value="Genome"/>
</dbReference>
<proteinExistence type="predicted"/>
<dbReference type="RefSeq" id="YP_009278764.1">
    <property type="nucleotide sequence ID" value="NC_031010.1"/>
</dbReference>